<organism evidence="1 2">
    <name type="scientific">Penicillium canescens</name>
    <dbReference type="NCBI Taxonomy" id="5083"/>
    <lineage>
        <taxon>Eukaryota</taxon>
        <taxon>Fungi</taxon>
        <taxon>Dikarya</taxon>
        <taxon>Ascomycota</taxon>
        <taxon>Pezizomycotina</taxon>
        <taxon>Eurotiomycetes</taxon>
        <taxon>Eurotiomycetidae</taxon>
        <taxon>Eurotiales</taxon>
        <taxon>Aspergillaceae</taxon>
        <taxon>Penicillium</taxon>
    </lineage>
</organism>
<name>A0AAD6IC18_PENCN</name>
<evidence type="ECO:0000313" key="1">
    <source>
        <dbReference type="EMBL" id="KAJ6041530.1"/>
    </source>
</evidence>
<comment type="caution">
    <text evidence="1">The sequence shown here is derived from an EMBL/GenBank/DDBJ whole genome shotgun (WGS) entry which is preliminary data.</text>
</comment>
<proteinExistence type="predicted"/>
<dbReference type="AlphaFoldDB" id="A0AAD6IC18"/>
<accession>A0AAD6IC18</accession>
<evidence type="ECO:0000313" key="2">
    <source>
        <dbReference type="Proteomes" id="UP001219568"/>
    </source>
</evidence>
<dbReference type="Proteomes" id="UP001219568">
    <property type="component" value="Unassembled WGS sequence"/>
</dbReference>
<gene>
    <name evidence="1" type="ORF">N7460_006920</name>
</gene>
<protein>
    <submittedName>
        <fullName evidence="1">Uncharacterized protein</fullName>
    </submittedName>
</protein>
<keyword evidence="2" id="KW-1185">Reference proteome</keyword>
<sequence length="155" mass="16931">MARSSQHVANRPKSLTVNEAILKLQDVSELVRKRGDFKATEAKRVKGAFSHLNATATDEEPPRQQHYVKFLRRLKDVAGAAMVALSAASLGQAAVYSMTDRVRTELPFKILERRGDLQNAVIESLATKYASSTEPCPSQVVHVAGHISSEVGECS</sequence>
<dbReference type="EMBL" id="JAQJZL010000005">
    <property type="protein sequence ID" value="KAJ6041530.1"/>
    <property type="molecule type" value="Genomic_DNA"/>
</dbReference>
<reference evidence="1" key="1">
    <citation type="journal article" date="2023" name="IMA Fungus">
        <title>Comparative genomic study of the Penicillium genus elucidates a diverse pangenome and 15 lateral gene transfer events.</title>
        <authorList>
            <person name="Petersen C."/>
            <person name="Sorensen T."/>
            <person name="Nielsen M.R."/>
            <person name="Sondergaard T.E."/>
            <person name="Sorensen J.L."/>
            <person name="Fitzpatrick D.A."/>
            <person name="Frisvad J.C."/>
            <person name="Nielsen K.L."/>
        </authorList>
    </citation>
    <scope>NUCLEOTIDE SEQUENCE</scope>
    <source>
        <strain evidence="1">IBT 15450</strain>
    </source>
</reference>
<reference evidence="1" key="2">
    <citation type="submission" date="2023-01" db="EMBL/GenBank/DDBJ databases">
        <authorList>
            <person name="Petersen C."/>
        </authorList>
    </citation>
    <scope>NUCLEOTIDE SEQUENCE</scope>
    <source>
        <strain evidence="1">IBT 15450</strain>
    </source>
</reference>